<dbReference type="OrthoDB" id="6258237at2759"/>
<reference evidence="3" key="1">
    <citation type="submission" date="2025-08" db="UniProtKB">
        <authorList>
            <consortium name="Ensembl"/>
        </authorList>
    </citation>
    <scope>IDENTIFICATION</scope>
</reference>
<name>A0A8D2DNE4_SCIVU</name>
<feature type="region of interest" description="Disordered" evidence="1">
    <location>
        <begin position="1"/>
        <end position="20"/>
    </location>
</feature>
<gene>
    <name evidence="3" type="primary">PLLP</name>
</gene>
<keyword evidence="2" id="KW-0472">Membrane</keyword>
<keyword evidence="2" id="KW-0812">Transmembrane</keyword>
<feature type="compositionally biased region" description="Polar residues" evidence="1">
    <location>
        <begin position="7"/>
        <end position="16"/>
    </location>
</feature>
<sequence length="124" mass="12857">MAEFPSKVSTRTSSPAQGAGASVSALRPDLGFVRSSLGVLMLLQLLMIFNVTATVLYVTAFVTCSAAVDQTSLKGSRPYNQRAAASFFASLVLIAYGASAFFSFQAWRGVGSNAATSQVAGGYA</sequence>
<dbReference type="Proteomes" id="UP000694564">
    <property type="component" value="Chromosome 17"/>
</dbReference>
<feature type="transmembrane region" description="Helical" evidence="2">
    <location>
        <begin position="83"/>
        <end position="104"/>
    </location>
</feature>
<accession>A0A8D2DNE4</accession>
<dbReference type="AlphaFoldDB" id="A0A8D2DNE4"/>
<dbReference type="Ensembl" id="ENSSVLT00005031964.1">
    <property type="protein sequence ID" value="ENSSVLP00005028762.1"/>
    <property type="gene ID" value="ENSSVLG00005022711.1"/>
</dbReference>
<evidence type="ECO:0000313" key="3">
    <source>
        <dbReference type="Ensembl" id="ENSSVLP00005028762.1"/>
    </source>
</evidence>
<organism evidence="3 4">
    <name type="scientific">Sciurus vulgaris</name>
    <name type="common">Eurasian red squirrel</name>
    <dbReference type="NCBI Taxonomy" id="55149"/>
    <lineage>
        <taxon>Eukaryota</taxon>
        <taxon>Metazoa</taxon>
        <taxon>Chordata</taxon>
        <taxon>Craniata</taxon>
        <taxon>Vertebrata</taxon>
        <taxon>Euteleostomi</taxon>
        <taxon>Mammalia</taxon>
        <taxon>Eutheria</taxon>
        <taxon>Euarchontoglires</taxon>
        <taxon>Glires</taxon>
        <taxon>Rodentia</taxon>
        <taxon>Sciuromorpha</taxon>
        <taxon>Sciuridae</taxon>
        <taxon>Sciurinae</taxon>
        <taxon>Sciurini</taxon>
        <taxon>Sciurus</taxon>
    </lineage>
</organism>
<evidence type="ECO:0000256" key="1">
    <source>
        <dbReference type="SAM" id="MobiDB-lite"/>
    </source>
</evidence>
<proteinExistence type="predicted"/>
<keyword evidence="2" id="KW-1133">Transmembrane helix</keyword>
<evidence type="ECO:0000313" key="4">
    <source>
        <dbReference type="Proteomes" id="UP000694564"/>
    </source>
</evidence>
<feature type="transmembrane region" description="Helical" evidence="2">
    <location>
        <begin position="37"/>
        <end position="62"/>
    </location>
</feature>
<evidence type="ECO:0000256" key="2">
    <source>
        <dbReference type="SAM" id="Phobius"/>
    </source>
</evidence>
<reference evidence="3" key="2">
    <citation type="submission" date="2025-09" db="UniProtKB">
        <authorList>
            <consortium name="Ensembl"/>
        </authorList>
    </citation>
    <scope>IDENTIFICATION</scope>
</reference>
<dbReference type="GeneTree" id="ENSGT00940000156011"/>
<keyword evidence="4" id="KW-1185">Reference proteome</keyword>
<protein>
    <submittedName>
        <fullName evidence="3">Plasmolipin</fullName>
    </submittedName>
</protein>